<dbReference type="OrthoDB" id="10480397at2759"/>
<accession>A0A2A2K3F1</accession>
<comment type="caution">
    <text evidence="2">The sequence shown here is derived from an EMBL/GenBank/DDBJ whole genome shotgun (WGS) entry which is preliminary data.</text>
</comment>
<dbReference type="Pfam" id="PF09907">
    <property type="entry name" value="HigB_toxin"/>
    <property type="match status" value="1"/>
</dbReference>
<dbReference type="EMBL" id="LIAE01009744">
    <property type="protein sequence ID" value="PAV68497.1"/>
    <property type="molecule type" value="Genomic_DNA"/>
</dbReference>
<organism evidence="2 3">
    <name type="scientific">Diploscapter pachys</name>
    <dbReference type="NCBI Taxonomy" id="2018661"/>
    <lineage>
        <taxon>Eukaryota</taxon>
        <taxon>Metazoa</taxon>
        <taxon>Ecdysozoa</taxon>
        <taxon>Nematoda</taxon>
        <taxon>Chromadorea</taxon>
        <taxon>Rhabditida</taxon>
        <taxon>Rhabditina</taxon>
        <taxon>Rhabditomorpha</taxon>
        <taxon>Rhabditoidea</taxon>
        <taxon>Rhabditidae</taxon>
        <taxon>Diploscapter</taxon>
    </lineage>
</organism>
<reference evidence="2 3" key="1">
    <citation type="journal article" date="2017" name="Curr. Biol.">
        <title>Genome architecture and evolution of a unichromosomal asexual nematode.</title>
        <authorList>
            <person name="Fradin H."/>
            <person name="Zegar C."/>
            <person name="Gutwein M."/>
            <person name="Lucas J."/>
            <person name="Kovtun M."/>
            <person name="Corcoran D."/>
            <person name="Baugh L.R."/>
            <person name="Kiontke K."/>
            <person name="Gunsalus K."/>
            <person name="Fitch D.H."/>
            <person name="Piano F."/>
        </authorList>
    </citation>
    <scope>NUCLEOTIDE SEQUENCE [LARGE SCALE GENOMIC DNA]</scope>
    <source>
        <strain evidence="2">PF1309</strain>
    </source>
</reference>
<name>A0A2A2K3F1_9BILA</name>
<dbReference type="GO" id="GO:0110001">
    <property type="term" value="C:toxin-antitoxin complex"/>
    <property type="evidence" value="ECO:0007669"/>
    <property type="project" value="InterPro"/>
</dbReference>
<dbReference type="AlphaFoldDB" id="A0A2A2K3F1"/>
<dbReference type="InterPro" id="IPR010982">
    <property type="entry name" value="Lambda_DNA-bd_dom_sf"/>
</dbReference>
<dbReference type="Proteomes" id="UP000218231">
    <property type="component" value="Unassembled WGS sequence"/>
</dbReference>
<dbReference type="InterPro" id="IPR018669">
    <property type="entry name" value="Toxin_HigB"/>
</dbReference>
<evidence type="ECO:0000313" key="3">
    <source>
        <dbReference type="Proteomes" id="UP000218231"/>
    </source>
</evidence>
<dbReference type="PANTHER" id="PTHR40455:SF1">
    <property type="entry name" value="ANTITOXIN HIGA"/>
    <property type="match status" value="1"/>
</dbReference>
<proteinExistence type="predicted"/>
<dbReference type="Gene3D" id="1.10.260.40">
    <property type="entry name" value="lambda repressor-like DNA-binding domains"/>
    <property type="match status" value="1"/>
</dbReference>
<feature type="domain" description="HTH cro/C1-type" evidence="1">
    <location>
        <begin position="112"/>
        <end position="165"/>
    </location>
</feature>
<evidence type="ECO:0000259" key="1">
    <source>
        <dbReference type="PROSITE" id="PS50943"/>
    </source>
</evidence>
<protein>
    <recommendedName>
        <fullName evidence="1">HTH cro/C1-type domain-containing protein</fullName>
    </recommendedName>
</protein>
<dbReference type="GO" id="GO:0005634">
    <property type="term" value="C:nucleus"/>
    <property type="evidence" value="ECO:0007669"/>
    <property type="project" value="UniProtKB-ARBA"/>
</dbReference>
<dbReference type="GO" id="GO:0004519">
    <property type="term" value="F:endonuclease activity"/>
    <property type="evidence" value="ECO:0007669"/>
    <property type="project" value="InterPro"/>
</dbReference>
<sequence>MPGHEDAKAPLESWHDLVLKAVWSSPQDVKDQIGNASVCANNRVVFNIGGNKYRLPIRSDDDLHAAFKRLEVIFQAEPGTPEADEMEVLVTLIEVYENKHYPIQAANPIEAIKFCMDQQGLTARDLERYIGPSGRVSEVLNGKRGLSLSMIKRLHDGLRIPYESLLAGA</sequence>
<dbReference type="PROSITE" id="PS50943">
    <property type="entry name" value="HTH_CROC1"/>
    <property type="match status" value="1"/>
</dbReference>
<dbReference type="InterPro" id="IPR039060">
    <property type="entry name" value="Antitox_HigA"/>
</dbReference>
<dbReference type="SUPFAM" id="SSF47413">
    <property type="entry name" value="lambda repressor-like DNA-binding domains"/>
    <property type="match status" value="1"/>
</dbReference>
<dbReference type="PANTHER" id="PTHR40455">
    <property type="entry name" value="ANTITOXIN HIGA"/>
    <property type="match status" value="1"/>
</dbReference>
<dbReference type="GO" id="GO:0001046">
    <property type="term" value="F:core promoter sequence-specific DNA binding"/>
    <property type="evidence" value="ECO:0007669"/>
    <property type="project" value="TreeGrafter"/>
</dbReference>
<dbReference type="GO" id="GO:0006355">
    <property type="term" value="P:regulation of DNA-templated transcription"/>
    <property type="evidence" value="ECO:0007669"/>
    <property type="project" value="InterPro"/>
</dbReference>
<dbReference type="GO" id="GO:0003723">
    <property type="term" value="F:RNA binding"/>
    <property type="evidence" value="ECO:0007669"/>
    <property type="project" value="InterPro"/>
</dbReference>
<keyword evidence="3" id="KW-1185">Reference proteome</keyword>
<evidence type="ECO:0000313" key="2">
    <source>
        <dbReference type="EMBL" id="PAV68497.1"/>
    </source>
</evidence>
<dbReference type="InterPro" id="IPR001387">
    <property type="entry name" value="Cro/C1-type_HTH"/>
</dbReference>
<gene>
    <name evidence="2" type="ORF">WR25_02003</name>
</gene>
<dbReference type="SMART" id="SM00530">
    <property type="entry name" value="HTH_XRE"/>
    <property type="match status" value="1"/>
</dbReference>